<evidence type="ECO:0000313" key="2">
    <source>
        <dbReference type="Proteomes" id="UP000823914"/>
    </source>
</evidence>
<dbReference type="InterPro" id="IPR032585">
    <property type="entry name" value="DUF4912"/>
</dbReference>
<reference evidence="1" key="1">
    <citation type="journal article" date="2021" name="PeerJ">
        <title>Extensive microbial diversity within the chicken gut microbiome revealed by metagenomics and culture.</title>
        <authorList>
            <person name="Gilroy R."/>
            <person name="Ravi A."/>
            <person name="Getino M."/>
            <person name="Pursley I."/>
            <person name="Horton D.L."/>
            <person name="Alikhan N.F."/>
            <person name="Baker D."/>
            <person name="Gharbi K."/>
            <person name="Hall N."/>
            <person name="Watson M."/>
            <person name="Adriaenssens E.M."/>
            <person name="Foster-Nyarko E."/>
            <person name="Jarju S."/>
            <person name="Secka A."/>
            <person name="Antonio M."/>
            <person name="Oren A."/>
            <person name="Chaudhuri R.R."/>
            <person name="La Ragione R."/>
            <person name="Hildebrand F."/>
            <person name="Pallen M.J."/>
        </authorList>
    </citation>
    <scope>NUCLEOTIDE SEQUENCE</scope>
    <source>
        <strain evidence="1">Gambia15-2214</strain>
    </source>
</reference>
<dbReference type="AlphaFoldDB" id="A0A9E2L3F7"/>
<dbReference type="Pfam" id="PF16258">
    <property type="entry name" value="DUF4912"/>
    <property type="match status" value="1"/>
</dbReference>
<comment type="caution">
    <text evidence="1">The sequence shown here is derived from an EMBL/GenBank/DDBJ whole genome shotgun (WGS) entry which is preliminary data.</text>
</comment>
<dbReference type="EMBL" id="JAHLFV010000242">
    <property type="protein sequence ID" value="MBU3851004.1"/>
    <property type="molecule type" value="Genomic_DNA"/>
</dbReference>
<name>A0A9E2L3F7_9SPIR</name>
<organism evidence="1 2">
    <name type="scientific">Candidatus Treponema excrementipullorum</name>
    <dbReference type="NCBI Taxonomy" id="2838768"/>
    <lineage>
        <taxon>Bacteria</taxon>
        <taxon>Pseudomonadati</taxon>
        <taxon>Spirochaetota</taxon>
        <taxon>Spirochaetia</taxon>
        <taxon>Spirochaetales</taxon>
        <taxon>Treponemataceae</taxon>
        <taxon>Treponema</taxon>
    </lineage>
</organism>
<sequence>MEGKKLSRTYLETLPSADLISLADEYGIDIPENLNRRFIIGELLEVEEDFDHRDQDNFSDSVHGVAPVTQLPNTYNETQIYVVLRNPVWIFVFWDLKQDDIASIQRSSQFVSLNLRISFFEEKNSDKVLDRFSVPVSLSDRERYILIQPGYKVLRVDLVSELKNGKHELLASSEYILLPHVSEKMVQPLSTEKISPILEQSGLPDLLKTHYLHHRQSFV</sequence>
<reference evidence="1" key="2">
    <citation type="submission" date="2021-04" db="EMBL/GenBank/DDBJ databases">
        <authorList>
            <person name="Gilroy R."/>
        </authorList>
    </citation>
    <scope>NUCLEOTIDE SEQUENCE</scope>
    <source>
        <strain evidence="1">Gambia15-2214</strain>
    </source>
</reference>
<dbReference type="Proteomes" id="UP000823914">
    <property type="component" value="Unassembled WGS sequence"/>
</dbReference>
<accession>A0A9E2L3F7</accession>
<gene>
    <name evidence="1" type="ORF">IAA16_10590</name>
</gene>
<proteinExistence type="predicted"/>
<evidence type="ECO:0000313" key="1">
    <source>
        <dbReference type="EMBL" id="MBU3851004.1"/>
    </source>
</evidence>
<protein>
    <submittedName>
        <fullName evidence="1">DUF4912 domain-containing protein</fullName>
    </submittedName>
</protein>